<gene>
    <name evidence="2" type="ORF">HJA87_14850</name>
</gene>
<protein>
    <submittedName>
        <fullName evidence="2">Uncharacterized protein</fullName>
    </submittedName>
</protein>
<dbReference type="RefSeq" id="WP_138394661.1">
    <property type="nucleotide sequence ID" value="NZ_CP071613.1"/>
</dbReference>
<feature type="compositionally biased region" description="Low complexity" evidence="1">
    <location>
        <begin position="74"/>
        <end position="93"/>
    </location>
</feature>
<dbReference type="GeneID" id="66148571"/>
<sequence length="93" mass="9767">MLDSQSIHLKALDSTDLHHLQAVLNEICREAGKSQRAPDMQEIAALLISLYRHGVTEEDKLLSVGRLALTQTTPSAAAAGSSESGAAGPSSVE</sequence>
<accession>A0ABS7LI66</accession>
<dbReference type="EMBL" id="JABTXI010000005">
    <property type="protein sequence ID" value="MBY3591149.1"/>
    <property type="molecule type" value="Genomic_DNA"/>
</dbReference>
<feature type="region of interest" description="Disordered" evidence="1">
    <location>
        <begin position="73"/>
        <end position="93"/>
    </location>
</feature>
<name>A0ABS7LI66_9HYPH</name>
<evidence type="ECO:0000313" key="3">
    <source>
        <dbReference type="Proteomes" id="UP000720124"/>
    </source>
</evidence>
<reference evidence="2 3" key="1">
    <citation type="submission" date="2020-06" db="EMBL/GenBank/DDBJ databases">
        <title>Global-level population genomics: horizontal gene transfer, symbiosis and evolution in Rhizobia.</title>
        <authorList>
            <person name="Gai Y."/>
        </authorList>
    </citation>
    <scope>NUCLEOTIDE SEQUENCE [LARGE SCALE GENOMIC DNA]</scope>
    <source>
        <strain evidence="2 3">PLR6_1b</strain>
    </source>
</reference>
<evidence type="ECO:0000256" key="1">
    <source>
        <dbReference type="SAM" id="MobiDB-lite"/>
    </source>
</evidence>
<keyword evidence="3" id="KW-1185">Reference proteome</keyword>
<comment type="caution">
    <text evidence="2">The sequence shown here is derived from an EMBL/GenBank/DDBJ whole genome shotgun (WGS) entry which is preliminary data.</text>
</comment>
<proteinExistence type="predicted"/>
<dbReference type="Proteomes" id="UP000720124">
    <property type="component" value="Unassembled WGS sequence"/>
</dbReference>
<evidence type="ECO:0000313" key="2">
    <source>
        <dbReference type="EMBL" id="MBY3591149.1"/>
    </source>
</evidence>
<organism evidence="2 3">
    <name type="scientific">Rhizobium bangladeshense</name>
    <dbReference type="NCBI Taxonomy" id="1138189"/>
    <lineage>
        <taxon>Bacteria</taxon>
        <taxon>Pseudomonadati</taxon>
        <taxon>Pseudomonadota</taxon>
        <taxon>Alphaproteobacteria</taxon>
        <taxon>Hyphomicrobiales</taxon>
        <taxon>Rhizobiaceae</taxon>
        <taxon>Rhizobium/Agrobacterium group</taxon>
        <taxon>Rhizobium</taxon>
    </lineage>
</organism>